<evidence type="ECO:0000259" key="3">
    <source>
        <dbReference type="PROSITE" id="PS50095"/>
    </source>
</evidence>
<dbReference type="PANTHER" id="PTHR45901:SF3">
    <property type="entry name" value="LIPOXYGENASE HOMOLOGY DOMAIN-CONTAINING PROTEIN 1"/>
    <property type="match status" value="1"/>
</dbReference>
<comment type="caution">
    <text evidence="1">Lacks conserved residue(s) required for the propagation of feature annotation.</text>
</comment>
<feature type="domain" description="PLAT" evidence="3">
    <location>
        <begin position="1082"/>
        <end position="1198"/>
    </location>
</feature>
<dbReference type="Pfam" id="PF01477">
    <property type="entry name" value="PLAT"/>
    <property type="match status" value="17"/>
</dbReference>
<dbReference type="SUPFAM" id="SSF49723">
    <property type="entry name" value="Lipase/lipooxygenase domain (PLAT/LH2 domain)"/>
    <property type="match status" value="17"/>
</dbReference>
<accession>A0A7I8VXN4</accession>
<feature type="domain" description="PLAT" evidence="3">
    <location>
        <begin position="824"/>
        <end position="943"/>
    </location>
</feature>
<comment type="caution">
    <text evidence="4">The sequence shown here is derived from an EMBL/GenBank/DDBJ whole genome shotgun (WGS) entry which is preliminary data.</text>
</comment>
<feature type="compositionally biased region" description="Low complexity" evidence="2">
    <location>
        <begin position="1832"/>
        <end position="1848"/>
    </location>
</feature>
<evidence type="ECO:0000313" key="4">
    <source>
        <dbReference type="EMBL" id="CAD5121003.1"/>
    </source>
</evidence>
<keyword evidence="5" id="KW-1185">Reference proteome</keyword>
<feature type="domain" description="PLAT" evidence="3">
    <location>
        <begin position="1548"/>
        <end position="1677"/>
    </location>
</feature>
<feature type="domain" description="PLAT" evidence="3">
    <location>
        <begin position="1706"/>
        <end position="1824"/>
    </location>
</feature>
<feature type="domain" description="PLAT" evidence="3">
    <location>
        <begin position="440"/>
        <end position="552"/>
    </location>
</feature>
<feature type="domain" description="PLAT" evidence="3">
    <location>
        <begin position="953"/>
        <end position="1071"/>
    </location>
</feature>
<evidence type="ECO:0000256" key="2">
    <source>
        <dbReference type="SAM" id="MobiDB-lite"/>
    </source>
</evidence>
<name>A0A7I8VXN4_9ANNE</name>
<protein>
    <submittedName>
        <fullName evidence="4">DgyrCDS9547</fullName>
    </submittedName>
</protein>
<dbReference type="InterPro" id="IPR001024">
    <property type="entry name" value="PLAT/LH2_dom"/>
</dbReference>
<feature type="domain" description="PLAT" evidence="3">
    <location>
        <begin position="2266"/>
        <end position="2392"/>
    </location>
</feature>
<feature type="domain" description="PLAT" evidence="3">
    <location>
        <begin position="2412"/>
        <end position="2529"/>
    </location>
</feature>
<dbReference type="InterPro" id="IPR052970">
    <property type="entry name" value="Inner_ear_hair_cell_LOXHD"/>
</dbReference>
<dbReference type="PROSITE" id="PS50095">
    <property type="entry name" value="PLAT"/>
    <property type="match status" value="17"/>
</dbReference>
<evidence type="ECO:0000313" key="5">
    <source>
        <dbReference type="Proteomes" id="UP000549394"/>
    </source>
</evidence>
<dbReference type="EMBL" id="CAJFCJ010000013">
    <property type="protein sequence ID" value="CAD5121003.1"/>
    <property type="molecule type" value="Genomic_DNA"/>
</dbReference>
<dbReference type="Gene3D" id="2.40.180.10">
    <property type="entry name" value="Catalase core domain"/>
    <property type="match status" value="12"/>
</dbReference>
<sequence length="2532" mass="286170">MQAPISNSEGVRQALHFPRKSSYPGRQLEFREPRAPFAVNYEPPTHKIPSYNSAGKSSSACQWPYPKQHKVNRSYNVSALDLSHRNASETKISRNAPFAPRLLENDSVFDYRGYPSANGLRADIPSYSSLHDPHLHDFFTKKFLGHVPSRPNSASTSSSRIRKSLTSRLAARNTTGKKKHDVLYKITVLTGNRKNAETKSKVFIRLKGTKAKLPRKRLSKKIKNRPGKRFVFERGSTNTFKMRGNDIGDLTSIIIEHDGITKEESWFLEQIEITNTANGKTWICICKNWLSLFEGDGKLSRELFVRQYSRTEYEIVTVTGDKLNGGTNAKVFVTFYGKHGISPKIQLRNNIGDTFERNKSDVFIVKSNCVGPIDKIRIEHDNTGLGPGWFLERVVVTDLKNKRWRYYFPCGKWLAKDEGDGRISRDLVGTLDPSKVVSGQKYKISVLTGSKSGSGTSANVYATIFGESGDSGEHKLGSSFKSGSKNEITIECPSLGNLKRVHIGHDNSGLGPGWYLEKIIVDDIKHDRVYDFPCNKWLARDEDDGLISRDLIHNVGAVGNLPGISYHLKVITGNVESAGTSARVYIIMHGSKNQTSGKVWLDNGKFDRGRTDLLEFDINENLSPISKIEIGHDDSGPGSGWFLDRVVIFCPATGIEQFFLCDKWLATDEGDGLIERTLFENTSMRKIKDKQKTWVVNVTTSNISGAGTDANVKMVLYGKNKDGVYKKTDDITLDNRGNNFEAGETDSFKIHASAVGTPYKLRIWHDNSNPAAGWHLDKIDLISPNGKIYLFNCQRWLATDEDDYEIIRELPAEGELVKKVQQLKKYKVQIITGNKRKAGTDANVYINIYGEQGDTGNRFLRNSKTNRNKFERGNTDEFIIEAVDLRKIKCIKIGHDGANFGAGWFLDKVVIEDLSNSKNKETFDVQRWFDKGEDDGLIERVIMPGGSSALQTTTYIVSVKTGNKSGAGTDANVHLKLFGEKSDTDELTLKYSDNTSNKFERGRTDVFKLEASDIGKIKMLRIGHDGSNPGSGWFLDDVSIDVPSRGEMYRFACHRWLDKSEGDGLIEIEMNPTDYLEGDIKIPHEIKVWTGDKMGGGTDANVFLQMYGESGKTEEIPLRNKTDNFERNQLDTFKIYAPDVGKILKIRIGHDGTGRGAGWYMEKLVIIKSSLVAGRRKLKKKPSLRKIGRCDAPEEDNDEEEERVDERIMERRRRKTIEKIEAFGAGEIDKIEEYWFVCQKWFAKDEDDKKIVRTLLPTTQDGKPLREGLKELDYRVIVFTADVSGAGTNANVYLSLTGDMGDSGEIHLSKSQNFDKFEQNQEDVFNLTFPDIGRLSKAKIRHDNKGIGSSWFLGHIEVEDPKRREIVYFPCQNWLSTKEGDGLLCRELVPVDRSLKDEITKSKSLSIIAAEIAKAKTIYTLNVYTGNVFKAGTDANVYVYLFGKDDSIGPIPLKHSLTYSNKFERDQVDKFQIEAVGLGTLQKLRIGHDDKNLSSDWFLDKVEIECPSEGRNYIFPCGKWLAKGKEDGLIERDLYPHEDATETYEKCIPYNFTIYTTDKIGAGTDADVFVKLFGQDTCTKQVSLCLDKRERKKKFKAGAKEDFVINLEDVGEIEKLQIGHDNSGIGAAWHLQKVEVRKLNPTGSDEKATSGSDTYIFECDKWFDKNKGDRAIVRDLVAKDVIKERRNKRGALEKKKLTRRDTLTMIKYTVDVYTGDQSGAGTNANVFLTMYGSKGDSGEQQLTKSETHFDKFERNHCDKFYIENADLGKLFKIFIRHDDSGLRSDWFLDRVEINDEFHGDKYIFYCERWLAKKKGDGKLGRQIAEKNYTGELTSNSSLNSSRKGSTLSMESHSSKSPRVRRKELENIPENPIPYTIKVQTGKSFDHGTSSNVWVNLKGSKKETGRVPLEFQTENNRFNPGSIENFSIDAEDIRKLKSIEIGHDGVSTGSGWFLEQLTVDMPTKGKSYTFQCKQWLAIDKDDGKTTRVFNVDDQDSKSVVSYSPKIPYELTLITADESGAGSDCQVSIQLFGSACSSETIHIPKRTDRFERGREDEIKFEMEDLSSITKMRVMVDGKGERSEWLLKEARVLHTLTGDKYVFKCNEWLGRGPNAKGRLSHDMVALLRGKAQLKSTNYTIMIKTTNKTHAGTSANVTLELFGEKGNSGELKLKKPKSGQKPFQKGQTDEFSFDLLSLGSLLKIRIQHDDSGFGSGWHLENVEVMDNNEKFTYKFICNKWLSKSDDDKQIIREIPCSNPRTPESSRRGKHTYEFEIITGDKKDAGIVHNCWIILCGTSGDTDLIFLRNDSKTCFKRGETATFEMKIKSVGDIQTIKVGAYARDEDRFNENAEGRTNEWFCHTVKITDCTTGDKFNFSCKDWIQVTRKPKKRYAVECNLKKKQEGSIGAIAAPLENVKYDIHVFTGDEPQASTDSNVFITIFGKFGDSGKRKLTKKFTNLFEKGNKDTFTIDCVDLGDLTKIKIEHDGSSFFKTDWFLDKVEVYKQTTGSRVVFPCNQWLSKKRGDRQTWRELLPQE</sequence>
<feature type="domain" description="PLAT" evidence="3">
    <location>
        <begin position="1272"/>
        <end position="1389"/>
    </location>
</feature>
<dbReference type="Gene3D" id="2.60.60.20">
    <property type="entry name" value="PLAT/LH2 domain"/>
    <property type="match status" value="5"/>
</dbReference>
<dbReference type="InterPro" id="IPR036392">
    <property type="entry name" value="PLAT/LH2_dom_sf"/>
</dbReference>
<evidence type="ECO:0000256" key="1">
    <source>
        <dbReference type="PROSITE-ProRule" id="PRU00152"/>
    </source>
</evidence>
<dbReference type="PANTHER" id="PTHR45901">
    <property type="entry name" value="PROTEIN CBG12474"/>
    <property type="match status" value="1"/>
</dbReference>
<gene>
    <name evidence="4" type="ORF">DGYR_LOCUS9008</name>
</gene>
<feature type="region of interest" description="Disordered" evidence="2">
    <location>
        <begin position="1832"/>
        <end position="1866"/>
    </location>
</feature>
<feature type="domain" description="PLAT" evidence="3">
    <location>
        <begin position="182"/>
        <end position="304"/>
    </location>
</feature>
<feature type="domain" description="PLAT" evidence="3">
    <location>
        <begin position="2133"/>
        <end position="2251"/>
    </location>
</feature>
<reference evidence="4 5" key="1">
    <citation type="submission" date="2020-08" db="EMBL/GenBank/DDBJ databases">
        <authorList>
            <person name="Hejnol A."/>
        </authorList>
    </citation>
    <scope>NUCLEOTIDE SEQUENCE [LARGE SCALE GENOMIC DNA]</scope>
</reference>
<feature type="domain" description="PLAT" evidence="3">
    <location>
        <begin position="1417"/>
        <end position="1535"/>
    </location>
</feature>
<feature type="domain" description="PLAT" evidence="3">
    <location>
        <begin position="2005"/>
        <end position="2120"/>
    </location>
</feature>
<feature type="domain" description="PLAT" evidence="3">
    <location>
        <begin position="692"/>
        <end position="811"/>
    </location>
</feature>
<organism evidence="4 5">
    <name type="scientific">Dimorphilus gyrociliatus</name>
    <dbReference type="NCBI Taxonomy" id="2664684"/>
    <lineage>
        <taxon>Eukaryota</taxon>
        <taxon>Metazoa</taxon>
        <taxon>Spiralia</taxon>
        <taxon>Lophotrochozoa</taxon>
        <taxon>Annelida</taxon>
        <taxon>Polychaeta</taxon>
        <taxon>Polychaeta incertae sedis</taxon>
        <taxon>Dinophilidae</taxon>
        <taxon>Dimorphilus</taxon>
    </lineage>
</organism>
<dbReference type="SMART" id="SM00308">
    <property type="entry name" value="LH2"/>
    <property type="match status" value="16"/>
</dbReference>
<feature type="domain" description="PLAT" evidence="3">
    <location>
        <begin position="311"/>
        <end position="428"/>
    </location>
</feature>
<dbReference type="Proteomes" id="UP000549394">
    <property type="component" value="Unassembled WGS sequence"/>
</dbReference>
<feature type="domain" description="PLAT" evidence="3">
    <location>
        <begin position="564"/>
        <end position="679"/>
    </location>
</feature>
<proteinExistence type="predicted"/>
<dbReference type="CDD" id="cd01756">
    <property type="entry name" value="PLAT_repeat"/>
    <property type="match status" value="13"/>
</dbReference>
<dbReference type="OrthoDB" id="5322100at2759"/>
<feature type="domain" description="PLAT" evidence="3">
    <location>
        <begin position="1872"/>
        <end position="1989"/>
    </location>
</feature>